<dbReference type="AlphaFoldDB" id="A0A377Q2S0"/>
<name>A0A377Q2S0_9NEIS</name>
<organism evidence="1 3">
    <name type="scientific">Iodobacter fluviatilis</name>
    <dbReference type="NCBI Taxonomy" id="537"/>
    <lineage>
        <taxon>Bacteria</taxon>
        <taxon>Pseudomonadati</taxon>
        <taxon>Pseudomonadota</taxon>
        <taxon>Betaproteobacteria</taxon>
        <taxon>Neisseriales</taxon>
        <taxon>Chitinibacteraceae</taxon>
        <taxon>Iodobacter</taxon>
    </lineage>
</organism>
<dbReference type="Proteomes" id="UP000295794">
    <property type="component" value="Unassembled WGS sequence"/>
</dbReference>
<dbReference type="Proteomes" id="UP000255108">
    <property type="component" value="Unassembled WGS sequence"/>
</dbReference>
<dbReference type="EMBL" id="UGHR01000001">
    <property type="protein sequence ID" value="STQ89494.1"/>
    <property type="molecule type" value="Genomic_DNA"/>
</dbReference>
<proteinExistence type="predicted"/>
<keyword evidence="4" id="KW-1185">Reference proteome</keyword>
<gene>
    <name evidence="2" type="ORF">EV682_101500</name>
    <name evidence="1" type="ORF">NCTC11159_00518</name>
</gene>
<evidence type="ECO:0000313" key="4">
    <source>
        <dbReference type="Proteomes" id="UP000295794"/>
    </source>
</evidence>
<accession>A0A377Q2S0</accession>
<evidence type="ECO:0000313" key="3">
    <source>
        <dbReference type="Proteomes" id="UP000255108"/>
    </source>
</evidence>
<dbReference type="OrthoDB" id="9182770at2"/>
<sequence length="199" mass="23261">MYHTHCSEFNDKYYLAKISAYERRPDNWVARLTVFRKDSEEVVGGIQCNGQSSDDAISVLRMKAQAYFESLPRPPYEWERVTLRQLLVDYREFNNKLTQILVSLEKLRAKGDLSDTELHRSFWSAREQAIEGGVVFSHRLATLSEKDLIDLMTSDERVYQDQTNPWHLDDMDGRTALFKFITNPSEKVVAAQKAHLLRW</sequence>
<reference evidence="1 3" key="1">
    <citation type="submission" date="2018-06" db="EMBL/GenBank/DDBJ databases">
        <authorList>
            <consortium name="Pathogen Informatics"/>
            <person name="Doyle S."/>
        </authorList>
    </citation>
    <scope>NUCLEOTIDE SEQUENCE [LARGE SCALE GENOMIC DNA]</scope>
    <source>
        <strain evidence="1 3">NCTC11159</strain>
    </source>
</reference>
<evidence type="ECO:0000313" key="1">
    <source>
        <dbReference type="EMBL" id="STQ89494.1"/>
    </source>
</evidence>
<reference evidence="2 4" key="2">
    <citation type="submission" date="2019-03" db="EMBL/GenBank/DDBJ databases">
        <title>Genomic Encyclopedia of Type Strains, Phase IV (KMG-IV): sequencing the most valuable type-strain genomes for metagenomic binning, comparative biology and taxonomic classification.</title>
        <authorList>
            <person name="Goeker M."/>
        </authorList>
    </citation>
    <scope>NUCLEOTIDE SEQUENCE [LARGE SCALE GENOMIC DNA]</scope>
    <source>
        <strain evidence="2 4">DSM 3764</strain>
    </source>
</reference>
<dbReference type="RefSeq" id="WP_115225937.1">
    <property type="nucleotide sequence ID" value="NZ_CAWOLO010000001.1"/>
</dbReference>
<protein>
    <submittedName>
        <fullName evidence="1">Uncharacterized protein</fullName>
    </submittedName>
</protein>
<evidence type="ECO:0000313" key="2">
    <source>
        <dbReference type="EMBL" id="TCU90467.1"/>
    </source>
</evidence>
<dbReference type="EMBL" id="SMBT01000001">
    <property type="protein sequence ID" value="TCU90467.1"/>
    <property type="molecule type" value="Genomic_DNA"/>
</dbReference>